<reference evidence="2 3" key="1">
    <citation type="journal article" date="2013" name="Genome Announc.">
        <title>Genome Sequence of the Extreme Obligate Alkaliphile Bacillus marmarensis Strain DSM 21297.</title>
        <authorList>
            <person name="Wernick D.G."/>
            <person name="Choi K.Y."/>
            <person name="Tat C.A."/>
            <person name="Lafontaine Rivera J.G."/>
            <person name="Liao J.C."/>
        </authorList>
    </citation>
    <scope>NUCLEOTIDE SEQUENCE [LARGE SCALE GENOMIC DNA]</scope>
    <source>
        <strain evidence="2 3">DSM 21297</strain>
    </source>
</reference>
<dbReference type="InterPro" id="IPR025441">
    <property type="entry name" value="DUF4181"/>
</dbReference>
<organism evidence="2 3">
    <name type="scientific">Alkalihalophilus marmarensis DSM 21297</name>
    <dbReference type="NCBI Taxonomy" id="1188261"/>
    <lineage>
        <taxon>Bacteria</taxon>
        <taxon>Bacillati</taxon>
        <taxon>Bacillota</taxon>
        <taxon>Bacilli</taxon>
        <taxon>Bacillales</taxon>
        <taxon>Bacillaceae</taxon>
        <taxon>Alkalihalophilus</taxon>
    </lineage>
</organism>
<feature type="transmembrane region" description="Helical" evidence="1">
    <location>
        <begin position="6"/>
        <end position="27"/>
    </location>
</feature>
<evidence type="ECO:0000313" key="2">
    <source>
        <dbReference type="EMBL" id="ERN53658.1"/>
    </source>
</evidence>
<dbReference type="EMBL" id="ATAE01000020">
    <property type="protein sequence ID" value="ERN53658.1"/>
    <property type="molecule type" value="Genomic_DNA"/>
</dbReference>
<dbReference type="AlphaFoldDB" id="U6SPV8"/>
<name>U6SPV8_9BACI</name>
<gene>
    <name evidence="2" type="ORF">A33I_10655</name>
</gene>
<feature type="transmembrane region" description="Helical" evidence="1">
    <location>
        <begin position="112"/>
        <end position="136"/>
    </location>
</feature>
<dbReference type="Proteomes" id="UP000017170">
    <property type="component" value="Unassembled WGS sequence"/>
</dbReference>
<keyword evidence="1" id="KW-1133">Transmembrane helix</keyword>
<dbReference type="RefSeq" id="WP_022627825.1">
    <property type="nucleotide sequence ID" value="NZ_ATAE01000020.1"/>
</dbReference>
<dbReference type="Pfam" id="PF13789">
    <property type="entry name" value="DUF4181"/>
    <property type="match status" value="1"/>
</dbReference>
<evidence type="ECO:0008006" key="4">
    <source>
        <dbReference type="Google" id="ProtNLM"/>
    </source>
</evidence>
<evidence type="ECO:0000313" key="3">
    <source>
        <dbReference type="Proteomes" id="UP000017170"/>
    </source>
</evidence>
<evidence type="ECO:0000256" key="1">
    <source>
        <dbReference type="SAM" id="Phobius"/>
    </source>
</evidence>
<accession>U6SPV8</accession>
<protein>
    <recommendedName>
        <fullName evidence="4">DUF4181 domain-containing protein</fullName>
    </recommendedName>
</protein>
<comment type="caution">
    <text evidence="2">The sequence shown here is derived from an EMBL/GenBank/DDBJ whole genome shotgun (WGS) entry which is preliminary data.</text>
</comment>
<feature type="transmembrane region" description="Helical" evidence="1">
    <location>
        <begin position="47"/>
        <end position="72"/>
    </location>
</feature>
<keyword evidence="1" id="KW-0812">Transmembrane</keyword>
<keyword evidence="3" id="KW-1185">Reference proteome</keyword>
<dbReference type="PATRIC" id="fig|1188261.3.peg.1501"/>
<feature type="transmembrane region" description="Helical" evidence="1">
    <location>
        <begin position="78"/>
        <end position="100"/>
    </location>
</feature>
<sequence length="137" mass="15700">MQAAIIVLILGTIFILAAFLIVSEYLFKRKWGIPRGKVTMFSEERKLIYTGVEIGLLVLFILTVFIMLVIVYQANSVLLPLFNSFVMTLFFALLSVVRAVEGWKENRSERMYYHEIATVVMCLVMSAFLGLISIIYF</sequence>
<keyword evidence="1" id="KW-0472">Membrane</keyword>
<proteinExistence type="predicted"/>